<organism evidence="2 3">
    <name type="scientific">Candidatus Roizmanbacteria bacterium RIFCSPLOWO2_01_FULL_37_12</name>
    <dbReference type="NCBI Taxonomy" id="1802056"/>
    <lineage>
        <taxon>Bacteria</taxon>
        <taxon>Candidatus Roizmaniibacteriota</taxon>
    </lineage>
</organism>
<dbReference type="Pfam" id="PF12666">
    <property type="entry name" value="PrgI"/>
    <property type="match status" value="1"/>
</dbReference>
<gene>
    <name evidence="2" type="ORF">A2954_05375</name>
</gene>
<evidence type="ECO:0008006" key="4">
    <source>
        <dbReference type="Google" id="ProtNLM"/>
    </source>
</evidence>
<protein>
    <recommendedName>
        <fullName evidence="4">PrgI family protein</fullName>
    </recommendedName>
</protein>
<feature type="transmembrane region" description="Helical" evidence="1">
    <location>
        <begin position="21"/>
        <end position="40"/>
    </location>
</feature>
<comment type="caution">
    <text evidence="2">The sequence shown here is derived from an EMBL/GenBank/DDBJ whole genome shotgun (WGS) entry which is preliminary data.</text>
</comment>
<keyword evidence="1" id="KW-1133">Transmembrane helix</keyword>
<dbReference type="AlphaFoldDB" id="A0A1F7IDF5"/>
<accession>A0A1F7IDF5</accession>
<proteinExistence type="predicted"/>
<evidence type="ECO:0000313" key="3">
    <source>
        <dbReference type="Proteomes" id="UP000177698"/>
    </source>
</evidence>
<name>A0A1F7IDF5_9BACT</name>
<reference evidence="2 3" key="1">
    <citation type="journal article" date="2016" name="Nat. Commun.">
        <title>Thousands of microbial genomes shed light on interconnected biogeochemical processes in an aquifer system.</title>
        <authorList>
            <person name="Anantharaman K."/>
            <person name="Brown C.T."/>
            <person name="Hug L.A."/>
            <person name="Sharon I."/>
            <person name="Castelle C.J."/>
            <person name="Probst A.J."/>
            <person name="Thomas B.C."/>
            <person name="Singh A."/>
            <person name="Wilkins M.J."/>
            <person name="Karaoz U."/>
            <person name="Brodie E.L."/>
            <person name="Williams K.H."/>
            <person name="Hubbard S.S."/>
            <person name="Banfield J.F."/>
        </authorList>
    </citation>
    <scope>NUCLEOTIDE SEQUENCE [LARGE SCALE GENOMIC DNA]</scope>
</reference>
<dbReference type="EMBL" id="MGAG01000012">
    <property type="protein sequence ID" value="OGK41387.1"/>
    <property type="molecule type" value="Genomic_DNA"/>
</dbReference>
<evidence type="ECO:0000313" key="2">
    <source>
        <dbReference type="EMBL" id="OGK41387.1"/>
    </source>
</evidence>
<keyword evidence="1" id="KW-0812">Transmembrane</keyword>
<evidence type="ECO:0000256" key="1">
    <source>
        <dbReference type="SAM" id="Phobius"/>
    </source>
</evidence>
<keyword evidence="1" id="KW-0472">Membrane</keyword>
<dbReference type="Proteomes" id="UP000177698">
    <property type="component" value="Unassembled WGS sequence"/>
</dbReference>
<sequence>MEQHPMPRQITTFEFKLIGFLTLKQFIYLAVFIPLGFIMFKLVPIPLLNILAAVLVGGGGVAFAFVPVNDRPLDVWIKNFMKSITSPTQFTYHKKNPPIYFLKNLFFISDPHRVMTHIESQEKLAAYMAGTRSGKTAPVVKKQAIATLLQKPNEALMSQKKQTTVKPAVSNHPQPQVQFQPQQKAVQKDQAVQRKPFFSGVVKNHRLIPLPGILIYVKDDKGTVTRLLKTNPHGVFATFNPLSSAEYIFEFKDPKSTYFFDTIKLKIEDSNPKPLEFFSKELM</sequence>
<dbReference type="InterPro" id="IPR024414">
    <property type="entry name" value="Uncharacterised_PrgI"/>
</dbReference>
<feature type="transmembrane region" description="Helical" evidence="1">
    <location>
        <begin position="46"/>
        <end position="68"/>
    </location>
</feature>
<dbReference type="STRING" id="1802056.A2954_05375"/>